<evidence type="ECO:0000256" key="3">
    <source>
        <dbReference type="ARBA" id="ARBA00023242"/>
    </source>
</evidence>
<dbReference type="STRING" id="283909.R7UBV9"/>
<reference evidence="9" key="1">
    <citation type="submission" date="2012-12" db="EMBL/GenBank/DDBJ databases">
        <authorList>
            <person name="Hellsten U."/>
            <person name="Grimwood J."/>
            <person name="Chapman J.A."/>
            <person name="Shapiro H."/>
            <person name="Aerts A."/>
            <person name="Otillar R.P."/>
            <person name="Terry A.Y."/>
            <person name="Boore J.L."/>
            <person name="Simakov O."/>
            <person name="Marletaz F."/>
            <person name="Cho S.-J."/>
            <person name="Edsinger-Gonzales E."/>
            <person name="Havlak P."/>
            <person name="Kuo D.-H."/>
            <person name="Larsson T."/>
            <person name="Lv J."/>
            <person name="Arendt D."/>
            <person name="Savage R."/>
            <person name="Osoegawa K."/>
            <person name="de Jong P."/>
            <person name="Lindberg D.R."/>
            <person name="Seaver E.C."/>
            <person name="Weisblat D.A."/>
            <person name="Putnam N.H."/>
            <person name="Grigoriev I.V."/>
            <person name="Rokhsar D.S."/>
        </authorList>
    </citation>
    <scope>NUCLEOTIDE SEQUENCE</scope>
    <source>
        <strain evidence="9">I ESC-2004</strain>
    </source>
</reference>
<dbReference type="PANTHER" id="PTHR48287:SF1">
    <property type="entry name" value="ARM REPEAT SUPERFAMILY PROTEIN"/>
    <property type="match status" value="1"/>
</dbReference>
<dbReference type="InterPro" id="IPR057860">
    <property type="entry name" value="HEAT_RRP12_N"/>
</dbReference>
<dbReference type="EMBL" id="KB302824">
    <property type="protein sequence ID" value="ELU03860.1"/>
    <property type="molecule type" value="Genomic_DNA"/>
</dbReference>
<dbReference type="Proteomes" id="UP000014760">
    <property type="component" value="Unassembled WGS sequence"/>
</dbReference>
<organism evidence="7">
    <name type="scientific">Capitella teleta</name>
    <name type="common">Polychaete worm</name>
    <dbReference type="NCBI Taxonomy" id="283909"/>
    <lineage>
        <taxon>Eukaryota</taxon>
        <taxon>Metazoa</taxon>
        <taxon>Spiralia</taxon>
        <taxon>Lophotrochozoa</taxon>
        <taxon>Annelida</taxon>
        <taxon>Polychaeta</taxon>
        <taxon>Sedentaria</taxon>
        <taxon>Scolecida</taxon>
        <taxon>Capitellidae</taxon>
        <taxon>Capitella</taxon>
    </lineage>
</organism>
<dbReference type="InterPro" id="IPR052087">
    <property type="entry name" value="RRP12"/>
</dbReference>
<keyword evidence="3" id="KW-0539">Nucleus</keyword>
<dbReference type="Pfam" id="PF25772">
    <property type="entry name" value="HEAT_RRP12_N"/>
    <property type="match status" value="1"/>
</dbReference>
<evidence type="ECO:0000313" key="7">
    <source>
        <dbReference type="EMBL" id="ELU03860.1"/>
    </source>
</evidence>
<sequence length="1300" mass="143755">MKKGKLVKTRIKATKTKRKQWKKGQSCVTNPVANAHRKAAKSRFFQVESGPSNLTVEALAEHNAEQNEQSTPMDAMSDGQTIGAKSFATWATNWTDCTNATFSRVLRYSGSSLHKEILAVLAAITEIIKERNGKETETEYFAALMTALDTMEGEETISAVAYLLSLAIRKVPQAVLRRKFSDVSKAIVSAIATHTQTASAGLLRALIRCLAHSLQVQDISVWSASSTTNTYNALLSLIAHPKPKVSSGFIHFPPAHDAIRIILRGSSFVQESLHHPAASVTAKFCIREIEQCGGLDEDSTALHYISLLKLILPCFPHNALKSTCETLLKLMTLSNVVVTASCMKTFYCLFTSLPSSSSLPPALNAQIITALYDYQPNETDVQPMSAWLAVMEEAHSNLARLDSKLCSAHLPKIFSAAMKCMRSERRLIATAAAKTLTILLKQCVAPSIDDLKNELSAAPSGVSVISKIIVALEGGLSYQCHAVWDQVLQVLQAMFEVIGGAFAPLLTKCLLSLVDLRDSHRFAFTAELDKCVGMATRSMGPKQFLKAVPLQITGEGDDYNFPRGWLLPVMRDHIQETELGFFADYFLPLAVKLHQAAEINKGKNQMVLAKTYDILQMQIWSLLPGFCTRPTDLLVSFKKLARVLGSAVQERMDIQSDILASIRKLVNQNLENEEHKKELSKFSKNFLPIFFNLYSADNGRGERDGTRLALLETIKCYFQVTSDALMDSFMNNCLNKVKEEKSSFKKHALLDLLIVMVKYASSERLQQLFAMAAEDIKSSDKTIQKKSYRILEEICSSASASAQQFIDSNLDAIQEHLLDSLSTLSPASKAPRLKCLIHVFRRLQDSRINFLATVAPEAILCCKNAGERATSAALGLLIEMGRAIVRWNDDENKSKSECVGEYISLISAGLAGSTHMVSCSVAALTCVLHEFRSDLDSEILKDIVQATCLLLRSKSKLIVESSLSLTKSLLVIVDKDLIAQFLKDLVSSMAALKDENHVNVRTKPKIIFTRLVRHYGYEVILSMTPKSHHAMLSNIRKAQQKAKNKKEKIGKEEEEEDGDFSGGAAKGESIEDILHDSDSEMEDDTDDKRNKRPQKKKATRAKEGATWLKEGGTDEGIIDFLDPSVSKRVLASKPLTEREMGRSSSVKHNFKTAADGRFIITDDPSDDEGGAKGGDDVIDDVDELMDAMGHYSKKARKRKLSDSNDAVDDEDAPNRYQAGGKGIHRKLKNEAPEPGAEYRAKKAKGDMKKKGKMDPFAYIPFDQQFLNKRKQAKVKGKFKNLVKGAQKGATSGKKMKARRK</sequence>
<name>R7UBV9_CAPTE</name>
<evidence type="ECO:0000256" key="4">
    <source>
        <dbReference type="SAM" id="MobiDB-lite"/>
    </source>
</evidence>
<dbReference type="OrthoDB" id="2192888at2759"/>
<dbReference type="InterPro" id="IPR011989">
    <property type="entry name" value="ARM-like"/>
</dbReference>
<proteinExistence type="inferred from homology"/>
<dbReference type="GO" id="GO:0005634">
    <property type="term" value="C:nucleus"/>
    <property type="evidence" value="ECO:0007669"/>
    <property type="project" value="UniProtKB-SubCell"/>
</dbReference>
<evidence type="ECO:0000256" key="2">
    <source>
        <dbReference type="ARBA" id="ARBA00007690"/>
    </source>
</evidence>
<evidence type="ECO:0000259" key="6">
    <source>
        <dbReference type="Pfam" id="PF25772"/>
    </source>
</evidence>
<dbReference type="PANTHER" id="PTHR48287">
    <property type="entry name" value="ARM REPEAT SUPERFAMILY PROTEIN"/>
    <property type="match status" value="1"/>
</dbReference>
<protein>
    <submittedName>
        <fullName evidence="7 8">Uncharacterized protein</fullName>
    </submittedName>
</protein>
<feature type="region of interest" description="Disordered" evidence="4">
    <location>
        <begin position="1036"/>
        <end position="1105"/>
    </location>
</feature>
<reference evidence="7 9" key="2">
    <citation type="journal article" date="2013" name="Nature">
        <title>Insights into bilaterian evolution from three spiralian genomes.</title>
        <authorList>
            <person name="Simakov O."/>
            <person name="Marletaz F."/>
            <person name="Cho S.J."/>
            <person name="Edsinger-Gonzales E."/>
            <person name="Havlak P."/>
            <person name="Hellsten U."/>
            <person name="Kuo D.H."/>
            <person name="Larsson T."/>
            <person name="Lv J."/>
            <person name="Arendt D."/>
            <person name="Savage R."/>
            <person name="Osoegawa K."/>
            <person name="de Jong P."/>
            <person name="Grimwood J."/>
            <person name="Chapman J.A."/>
            <person name="Shapiro H."/>
            <person name="Aerts A."/>
            <person name="Otillar R.P."/>
            <person name="Terry A.Y."/>
            <person name="Boore J.L."/>
            <person name="Grigoriev I.V."/>
            <person name="Lindberg D.R."/>
            <person name="Seaver E.C."/>
            <person name="Weisblat D.A."/>
            <person name="Putnam N.H."/>
            <person name="Rokhsar D.S."/>
        </authorList>
    </citation>
    <scope>NUCLEOTIDE SEQUENCE</scope>
    <source>
        <strain evidence="7 9">I ESC-2004</strain>
    </source>
</reference>
<dbReference type="Gene3D" id="1.25.10.10">
    <property type="entry name" value="Leucine-rich Repeat Variant"/>
    <property type="match status" value="1"/>
</dbReference>
<gene>
    <name evidence="7" type="ORF">CAPTEDRAFT_226490</name>
</gene>
<dbReference type="FunCoup" id="R7UBV9">
    <property type="interactions" value="1361"/>
</dbReference>
<comment type="subcellular location">
    <subcellularLocation>
        <location evidence="1">Nucleus</location>
    </subcellularLocation>
</comment>
<keyword evidence="9" id="KW-1185">Reference proteome</keyword>
<evidence type="ECO:0000313" key="9">
    <source>
        <dbReference type="Proteomes" id="UP000014760"/>
    </source>
</evidence>
<comment type="similarity">
    <text evidence="2">Belongs to the RRP12 family.</text>
</comment>
<feature type="compositionally biased region" description="Acidic residues" evidence="4">
    <location>
        <begin position="1176"/>
        <end position="1185"/>
    </location>
</feature>
<dbReference type="InterPro" id="IPR012978">
    <property type="entry name" value="HEAT_RRP12"/>
</dbReference>
<evidence type="ECO:0000313" key="8">
    <source>
        <dbReference type="EnsemblMetazoa" id="CapteP226490"/>
    </source>
</evidence>
<reference evidence="8" key="3">
    <citation type="submission" date="2015-06" db="UniProtKB">
        <authorList>
            <consortium name="EnsemblMetazoa"/>
        </authorList>
    </citation>
    <scope>IDENTIFICATION</scope>
</reference>
<feature type="compositionally biased region" description="Basic and acidic residues" evidence="4">
    <location>
        <begin position="1228"/>
        <end position="1248"/>
    </location>
</feature>
<feature type="compositionally biased region" description="Basic residues" evidence="4">
    <location>
        <begin position="1038"/>
        <end position="1048"/>
    </location>
</feature>
<dbReference type="EnsemblMetazoa" id="CapteT226490">
    <property type="protein sequence ID" value="CapteP226490"/>
    <property type="gene ID" value="CapteG226490"/>
</dbReference>
<feature type="compositionally biased region" description="Basic residues" evidence="4">
    <location>
        <begin position="1090"/>
        <end position="1099"/>
    </location>
</feature>
<feature type="domain" description="RRP12 HEAT" evidence="5">
    <location>
        <begin position="423"/>
        <end position="696"/>
    </location>
</feature>
<evidence type="ECO:0000256" key="1">
    <source>
        <dbReference type="ARBA" id="ARBA00004123"/>
    </source>
</evidence>
<dbReference type="InterPro" id="IPR016024">
    <property type="entry name" value="ARM-type_fold"/>
</dbReference>
<dbReference type="Pfam" id="PF08161">
    <property type="entry name" value="RRP12_HEAT"/>
    <property type="match status" value="1"/>
</dbReference>
<dbReference type="EMBL" id="AMQN01008323">
    <property type="status" value="NOT_ANNOTATED_CDS"/>
    <property type="molecule type" value="Genomic_DNA"/>
</dbReference>
<feature type="domain" description="RRP12 N-terminal HEAT" evidence="6">
    <location>
        <begin position="107"/>
        <end position="352"/>
    </location>
</feature>
<dbReference type="OMA" id="PDQMKHR"/>
<accession>R7UBV9</accession>
<evidence type="ECO:0000259" key="5">
    <source>
        <dbReference type="Pfam" id="PF08161"/>
    </source>
</evidence>
<dbReference type="SUPFAM" id="SSF48371">
    <property type="entry name" value="ARM repeat"/>
    <property type="match status" value="1"/>
</dbReference>
<feature type="region of interest" description="Disordered" evidence="4">
    <location>
        <begin position="1157"/>
        <end position="1250"/>
    </location>
</feature>
<feature type="compositionally biased region" description="Basic and acidic residues" evidence="4">
    <location>
        <begin position="1068"/>
        <end position="1078"/>
    </location>
</feature>
<dbReference type="HOGENOM" id="CLU_003753_0_1_1"/>